<dbReference type="EMBL" id="ML119052">
    <property type="protein sequence ID" value="ROT41352.1"/>
    <property type="molecule type" value="Genomic_DNA"/>
</dbReference>
<name>A0A3N2Q3N0_SODAK</name>
<keyword evidence="2" id="KW-1185">Reference proteome</keyword>
<dbReference type="AlphaFoldDB" id="A0A3N2Q3N0"/>
<gene>
    <name evidence="1" type="ORF">SODALDRAFT_377032</name>
</gene>
<sequence length="227" mass="24743">MSARHKVDDADAAHGDATTWISSTSLATVGLAATTTQPQQSELVALQSDGVMNSGDTLARYSEAVQECDIMVEEFHSGTVRMGMPSQAPHIGFSPPTDVLETIPYGVKVAPVPASLGPRSSTRRSLALPPDPCRFPRRFISANLGEPALNVTDMGGTGMTPYDVHELSLRCHDMSFNLDCGTNGDIFSWQMRDETLIYKNPLLSSFICCSSLHFTFHHQQQQNNKNN</sequence>
<proteinExistence type="predicted"/>
<reference evidence="1 2" key="1">
    <citation type="journal article" date="2018" name="Mol. Ecol.">
        <title>The obligate alkalophilic soda-lake fungus Sodiomyces alkalinus has shifted to a protein diet.</title>
        <authorList>
            <person name="Grum-Grzhimaylo A.A."/>
            <person name="Falkoski D.L."/>
            <person name="van den Heuvel J."/>
            <person name="Valero-Jimenez C.A."/>
            <person name="Min B."/>
            <person name="Choi I.G."/>
            <person name="Lipzen A."/>
            <person name="Daum C.G."/>
            <person name="Aanen D.K."/>
            <person name="Tsang A."/>
            <person name="Henrissat B."/>
            <person name="Bilanenko E.N."/>
            <person name="de Vries R.P."/>
            <person name="van Kan J.A.L."/>
            <person name="Grigoriev I.V."/>
            <person name="Debets A.J.M."/>
        </authorList>
    </citation>
    <scope>NUCLEOTIDE SEQUENCE [LARGE SCALE GENOMIC DNA]</scope>
    <source>
        <strain evidence="1 2">F11</strain>
    </source>
</reference>
<dbReference type="Proteomes" id="UP000272025">
    <property type="component" value="Unassembled WGS sequence"/>
</dbReference>
<dbReference type="GeneID" id="39583353"/>
<dbReference type="RefSeq" id="XP_028469158.1">
    <property type="nucleotide sequence ID" value="XM_028614876.1"/>
</dbReference>
<accession>A0A3N2Q3N0</accession>
<organism evidence="1 2">
    <name type="scientific">Sodiomyces alkalinus (strain CBS 110278 / VKM F-3762 / F11)</name>
    <name type="common">Alkaliphilic filamentous fungus</name>
    <dbReference type="NCBI Taxonomy" id="1314773"/>
    <lineage>
        <taxon>Eukaryota</taxon>
        <taxon>Fungi</taxon>
        <taxon>Dikarya</taxon>
        <taxon>Ascomycota</taxon>
        <taxon>Pezizomycotina</taxon>
        <taxon>Sordariomycetes</taxon>
        <taxon>Hypocreomycetidae</taxon>
        <taxon>Glomerellales</taxon>
        <taxon>Plectosphaerellaceae</taxon>
        <taxon>Sodiomyces</taxon>
    </lineage>
</organism>
<protein>
    <submittedName>
        <fullName evidence="1">Uncharacterized protein</fullName>
    </submittedName>
</protein>
<evidence type="ECO:0000313" key="1">
    <source>
        <dbReference type="EMBL" id="ROT41352.1"/>
    </source>
</evidence>
<evidence type="ECO:0000313" key="2">
    <source>
        <dbReference type="Proteomes" id="UP000272025"/>
    </source>
</evidence>